<feature type="transmembrane region" description="Helical" evidence="2">
    <location>
        <begin position="297"/>
        <end position="314"/>
    </location>
</feature>
<dbReference type="Proteomes" id="UP000315133">
    <property type="component" value="Unassembled WGS sequence"/>
</dbReference>
<sequence>MSDEDERGPERPMLILGQDYPDVEDTTPEELRRQEQRAREEIERKRREAQEEIERKRREAEREIAELEKQKARELRERERELEQTQKKLYDRETKLLRKARATSGQKPARVVQRPPSRPLRYTGLRSHGFAVLLAFLAAGGIVLGGLTGGSSIGEETLAEVDSLDQARVHYLRAALEIDEAMAARMAGEPGAAGSVPGSSSIEEALALASESDYYGSRTLEQAEGMVDESIGTVRSLTLWEEASTGATYAVAAYEVEDLYEDDLTWSVGSIVWVSIGLAALLALIVMAVLARSWVSVALLVLGAGLAISLYPVLAGGPTRTAIEAAENHRAADDVVDDIVDQVHDDLTVVYGTSRSSLSRRADYWDTEAYYYSLEPEGDPHLTAYFEAREAVGEAEGEEENYAAAIGLVAAGREAFEAHVSGLEQARGEMLRAMDDLPSPVLPTMLGLGGGVLVVAGLLLSRGPRGRSS</sequence>
<keyword evidence="2" id="KW-1133">Transmembrane helix</keyword>
<protein>
    <submittedName>
        <fullName evidence="3">Uncharacterized protein</fullName>
    </submittedName>
</protein>
<keyword evidence="4" id="KW-1185">Reference proteome</keyword>
<organism evidence="3 4">
    <name type="scientific">Ornithinimicrobium humiphilum</name>
    <dbReference type="NCBI Taxonomy" id="125288"/>
    <lineage>
        <taxon>Bacteria</taxon>
        <taxon>Bacillati</taxon>
        <taxon>Actinomycetota</taxon>
        <taxon>Actinomycetes</taxon>
        <taxon>Micrococcales</taxon>
        <taxon>Ornithinimicrobiaceae</taxon>
        <taxon>Ornithinimicrobium</taxon>
    </lineage>
</organism>
<evidence type="ECO:0000256" key="1">
    <source>
        <dbReference type="SAM" id="MobiDB-lite"/>
    </source>
</evidence>
<accession>A0A543KMR1</accession>
<keyword evidence="2" id="KW-0472">Membrane</keyword>
<evidence type="ECO:0000256" key="2">
    <source>
        <dbReference type="SAM" id="Phobius"/>
    </source>
</evidence>
<feature type="transmembrane region" description="Helical" evidence="2">
    <location>
        <begin position="128"/>
        <end position="147"/>
    </location>
</feature>
<evidence type="ECO:0000313" key="4">
    <source>
        <dbReference type="Proteomes" id="UP000315133"/>
    </source>
</evidence>
<proteinExistence type="predicted"/>
<dbReference type="RefSeq" id="WP_141818000.1">
    <property type="nucleotide sequence ID" value="NZ_BAAAIL010000003.1"/>
</dbReference>
<comment type="caution">
    <text evidence="3">The sequence shown here is derived from an EMBL/GenBank/DDBJ whole genome shotgun (WGS) entry which is preliminary data.</text>
</comment>
<keyword evidence="2" id="KW-0812">Transmembrane</keyword>
<feature type="compositionally biased region" description="Basic and acidic residues" evidence="1">
    <location>
        <begin position="29"/>
        <end position="63"/>
    </location>
</feature>
<name>A0A543KMR1_9MICO</name>
<dbReference type="EMBL" id="VFPU01000001">
    <property type="protein sequence ID" value="TQM96368.1"/>
    <property type="molecule type" value="Genomic_DNA"/>
</dbReference>
<feature type="transmembrane region" description="Helical" evidence="2">
    <location>
        <begin position="441"/>
        <end position="460"/>
    </location>
</feature>
<feature type="transmembrane region" description="Helical" evidence="2">
    <location>
        <begin position="270"/>
        <end position="290"/>
    </location>
</feature>
<dbReference type="AlphaFoldDB" id="A0A543KMR1"/>
<gene>
    <name evidence="3" type="ORF">FB476_1234</name>
</gene>
<dbReference type="OrthoDB" id="4855887at2"/>
<evidence type="ECO:0000313" key="3">
    <source>
        <dbReference type="EMBL" id="TQM96368.1"/>
    </source>
</evidence>
<reference evidence="3 4" key="1">
    <citation type="submission" date="2019-06" db="EMBL/GenBank/DDBJ databases">
        <title>Sequencing the genomes of 1000 actinobacteria strains.</title>
        <authorList>
            <person name="Klenk H.-P."/>
        </authorList>
    </citation>
    <scope>NUCLEOTIDE SEQUENCE [LARGE SCALE GENOMIC DNA]</scope>
    <source>
        <strain evidence="3 4">DSM 12362</strain>
    </source>
</reference>
<feature type="region of interest" description="Disordered" evidence="1">
    <location>
        <begin position="1"/>
        <end position="63"/>
    </location>
</feature>